<feature type="transmembrane region" description="Helical" evidence="2">
    <location>
        <begin position="90"/>
        <end position="110"/>
    </location>
</feature>
<comment type="caution">
    <text evidence="5">The sequence shown here is derived from an EMBL/GenBank/DDBJ whole genome shotgun (WGS) entry which is preliminary data.</text>
</comment>
<dbReference type="OrthoDB" id="4397445at2"/>
<dbReference type="Proteomes" id="UP000245639">
    <property type="component" value="Unassembled WGS sequence"/>
</dbReference>
<feature type="transmembrane region" description="Helical" evidence="2">
    <location>
        <begin position="171"/>
        <end position="188"/>
    </location>
</feature>
<feature type="region of interest" description="Disordered" evidence="1">
    <location>
        <begin position="208"/>
        <end position="231"/>
    </location>
</feature>
<reference evidence="5 6" key="1">
    <citation type="submission" date="2018-04" db="EMBL/GenBank/DDBJ databases">
        <title>Genomic Encyclopedia of Type Strains, Phase IV (KMG-IV): sequencing the most valuable type-strain genomes for metagenomic binning, comparative biology and taxonomic classification.</title>
        <authorList>
            <person name="Goeker M."/>
        </authorList>
    </citation>
    <scope>NUCLEOTIDE SEQUENCE [LARGE SCALE GENOMIC DNA]</scope>
    <source>
        <strain evidence="5 6">DSM 45771</strain>
    </source>
</reference>
<feature type="transmembrane region" description="Helical" evidence="2">
    <location>
        <begin position="12"/>
        <end position="33"/>
    </location>
</feature>
<sequence length="559" mass="59145">MTTPGRRRWWDVDPAGFAVATVLAVVALTPSLIPRTGLVQGVVSGVAAALGYAGGVAVAWLLRRRAVRARARALVPARLARPGQEVASPVHRALAVAIPVVLVVAVVVAAHAQQRAAALVGTTPPTTTSFLLALPVMVLVPAVLVVLVRAARGLTARLARLMRRRVHLSRAAAVLGAVLLVLLVTAVADGAAARAAVVLAEHAFAARNDQPGTAAGPPTRATRSGSPASLVPWDTLGREGRRFVVGGRPAEQLALAGARRPVDPIRVYVGLESAPDPRQRAALAVAELERTGAFDRAVLALVTPTGTGSVDPPIPDSLELVHGGDTAMAALQYSYLPSALSFFLDLARAEETSRLLLGAVRARLDQLPPDRRPRLLVFGQSLGAQASQSVFDSIDDARARSDGVLWVGPPHASRLWQAQLARRAPTSPAVDPVVGGGREVRFAARPGEVAASPPSPWDPPRVLYLQHPSDPVVWWSPTLLWGRPDWLAEPPGDDRPAAMRWFPVVTFWQVTVDLPRAQTVPSGHGHRYGDLLVDAWAAVAPPPVWTADDTARARRVLVG</sequence>
<dbReference type="AlphaFoldDB" id="A0A2U1FPY8"/>
<dbReference type="RefSeq" id="WP_116706085.1">
    <property type="nucleotide sequence ID" value="NZ_QEKW01000001.1"/>
</dbReference>
<evidence type="ECO:0000259" key="4">
    <source>
        <dbReference type="Pfam" id="PF15420"/>
    </source>
</evidence>
<organism evidence="5 6">
    <name type="scientific">Actinomycetospora cinnamomea</name>
    <dbReference type="NCBI Taxonomy" id="663609"/>
    <lineage>
        <taxon>Bacteria</taxon>
        <taxon>Bacillati</taxon>
        <taxon>Actinomycetota</taxon>
        <taxon>Actinomycetes</taxon>
        <taxon>Pseudonocardiales</taxon>
        <taxon>Pseudonocardiaceae</taxon>
        <taxon>Actinomycetospora</taxon>
    </lineage>
</organism>
<evidence type="ECO:0000256" key="2">
    <source>
        <dbReference type="SAM" id="Phobius"/>
    </source>
</evidence>
<keyword evidence="2" id="KW-1133">Transmembrane helix</keyword>
<keyword evidence="2" id="KW-0812">Transmembrane</keyword>
<evidence type="ECO:0000259" key="3">
    <source>
        <dbReference type="Pfam" id="PF10081"/>
    </source>
</evidence>
<feature type="transmembrane region" description="Helical" evidence="2">
    <location>
        <begin position="130"/>
        <end position="150"/>
    </location>
</feature>
<keyword evidence="2" id="KW-0472">Membrane</keyword>
<feature type="transmembrane region" description="Helical" evidence="2">
    <location>
        <begin position="39"/>
        <end position="62"/>
    </location>
</feature>
<dbReference type="EMBL" id="QEKW01000001">
    <property type="protein sequence ID" value="PVZ14172.1"/>
    <property type="molecule type" value="Genomic_DNA"/>
</dbReference>
<gene>
    <name evidence="5" type="ORF">C8D89_10136</name>
</gene>
<evidence type="ECO:0000256" key="1">
    <source>
        <dbReference type="SAM" id="MobiDB-lite"/>
    </source>
</evidence>
<evidence type="ECO:0000313" key="6">
    <source>
        <dbReference type="Proteomes" id="UP000245639"/>
    </source>
</evidence>
<accession>A0A2U1FPY8</accession>
<keyword evidence="6" id="KW-1185">Reference proteome</keyword>
<evidence type="ECO:0000313" key="5">
    <source>
        <dbReference type="EMBL" id="PVZ14172.1"/>
    </source>
</evidence>
<dbReference type="Pfam" id="PF15420">
    <property type="entry name" value="Abhydrolase_9_N"/>
    <property type="match status" value="1"/>
</dbReference>
<protein>
    <submittedName>
        <fullName evidence="5">Putative membrane protein</fullName>
    </submittedName>
</protein>
<proteinExistence type="predicted"/>
<dbReference type="InterPro" id="IPR027788">
    <property type="entry name" value="Alpha/beta-hydrolase_N_dom"/>
</dbReference>
<dbReference type="InterPro" id="IPR027787">
    <property type="entry name" value="Alpha/beta-hydrolase_catalytic"/>
</dbReference>
<name>A0A2U1FPY8_9PSEU</name>
<feature type="domain" description="Alpha/beta-hydrolase N-terminal" evidence="4">
    <location>
        <begin position="28"/>
        <end position="247"/>
    </location>
</feature>
<feature type="domain" description="Alpha/beta-hydrolase catalytic" evidence="3">
    <location>
        <begin position="265"/>
        <end position="552"/>
    </location>
</feature>
<dbReference type="Pfam" id="PF10081">
    <property type="entry name" value="Abhydrolase_9"/>
    <property type="match status" value="1"/>
</dbReference>